<reference evidence="4 5" key="1">
    <citation type="journal article" date="2010" name="Stand. Genomic Sci.">
        <title>Complete genome sequence of Geodermatophilus obscurus type strain (G-20).</title>
        <authorList>
            <person name="Ivanova N."/>
            <person name="Sikorski J."/>
            <person name="Jando M."/>
            <person name="Munk C."/>
            <person name="Lapidus A."/>
            <person name="Glavina Del Rio T."/>
            <person name="Copeland A."/>
            <person name="Tice H."/>
            <person name="Cheng J.-F."/>
            <person name="Lucas S."/>
            <person name="Chen F."/>
            <person name="Nolan M."/>
            <person name="Bruce D."/>
            <person name="Goodwin L."/>
            <person name="Pitluck S."/>
            <person name="Mavromatis K."/>
            <person name="Mikhailova N."/>
            <person name="Pati A."/>
            <person name="Chen A."/>
            <person name="Palaniappan K."/>
            <person name="Land M."/>
            <person name="Hauser L."/>
            <person name="Chang Y.-J."/>
            <person name="Jeffries C.D."/>
            <person name="Meincke L."/>
            <person name="Brettin T."/>
            <person name="Detter J.C."/>
            <person name="Detter J.C."/>
            <person name="Rohde M."/>
            <person name="Goeker M."/>
            <person name="Bristow J."/>
            <person name="Eisen J.A."/>
            <person name="Markowitz V."/>
            <person name="Hugenholtz P."/>
            <person name="Kyrpides N.C."/>
            <person name="Klenk H.-P."/>
        </authorList>
    </citation>
    <scope>NUCLEOTIDE SEQUENCE [LARGE SCALE GENOMIC DNA]</scope>
    <source>
        <strain evidence="5">ATCC 25078 / DSM 43160 / JCM 3152 / KCC A-0152 / KCTC 9177 / NBRC 13315 / NRRL B-3577 / G-20</strain>
    </source>
</reference>
<gene>
    <name evidence="4" type="ordered locus">Gobs_2604</name>
</gene>
<feature type="domain" description="Tc1-like transposase DDE" evidence="1">
    <location>
        <begin position="172"/>
        <end position="306"/>
    </location>
</feature>
<dbReference type="PANTHER" id="PTHR46564:SF1">
    <property type="entry name" value="TRANSPOSASE"/>
    <property type="match status" value="1"/>
</dbReference>
<organism evidence="4 5">
    <name type="scientific">Geodermatophilus obscurus (strain ATCC 25078 / DSM 43160 / JCM 3152 / CCUG 61914 / KCC A-0152 / KCTC 9177 / NBRC 13315 / NRRL B-3577 / G-20)</name>
    <dbReference type="NCBI Taxonomy" id="526225"/>
    <lineage>
        <taxon>Bacteria</taxon>
        <taxon>Bacillati</taxon>
        <taxon>Actinomycetota</taxon>
        <taxon>Actinomycetes</taxon>
        <taxon>Geodermatophilales</taxon>
        <taxon>Geodermatophilaceae</taxon>
        <taxon>Geodermatophilus</taxon>
    </lineage>
</organism>
<dbReference type="RefSeq" id="WP_012948684.1">
    <property type="nucleotide sequence ID" value="NC_013757.1"/>
</dbReference>
<dbReference type="Pfam" id="PF13518">
    <property type="entry name" value="HTH_28"/>
    <property type="match status" value="1"/>
</dbReference>
<evidence type="ECO:0000259" key="1">
    <source>
        <dbReference type="Pfam" id="PF13358"/>
    </source>
</evidence>
<feature type="domain" description="Insertion element IS150 protein InsJ-like helix-turn-helix" evidence="2">
    <location>
        <begin position="18"/>
        <end position="73"/>
    </location>
</feature>
<dbReference type="HOGENOM" id="CLU_056788_0_0_11"/>
<dbReference type="OrthoDB" id="341531at2"/>
<dbReference type="Pfam" id="PF13358">
    <property type="entry name" value="DDE_3"/>
    <property type="match status" value="1"/>
</dbReference>
<dbReference type="InterPro" id="IPR047655">
    <property type="entry name" value="Transpos_IS630-like"/>
</dbReference>
<dbReference type="AlphaFoldDB" id="D2S5H0"/>
<reference evidence="5" key="2">
    <citation type="submission" date="2010-01" db="EMBL/GenBank/DDBJ databases">
        <title>The complete genome of Geodermatophilus obscurus DSM 43160.</title>
        <authorList>
            <consortium name="US DOE Joint Genome Institute (JGI-PGF)"/>
            <person name="Lucas S."/>
            <person name="Copeland A."/>
            <person name="Lapidus A."/>
            <person name="Glavina del Rio T."/>
            <person name="Dalin E."/>
            <person name="Tice H."/>
            <person name="Bruce D."/>
            <person name="Goodwin L."/>
            <person name="Pitluck S."/>
            <person name="Kyrpides N."/>
            <person name="Mavromatis K."/>
            <person name="Ivanova N."/>
            <person name="Munk A.C."/>
            <person name="Brettin T."/>
            <person name="Detter J.C."/>
            <person name="Han C."/>
            <person name="Larimer F."/>
            <person name="Land M."/>
            <person name="Hauser L."/>
            <person name="Markowitz V."/>
            <person name="Cheng J.-F."/>
            <person name="Hugenholtz P."/>
            <person name="Woyke T."/>
            <person name="Wu D."/>
            <person name="Jando M."/>
            <person name="Schneider S."/>
            <person name="Klenk H.-P."/>
            <person name="Eisen J.A."/>
        </authorList>
    </citation>
    <scope>NUCLEOTIDE SEQUENCE [LARGE SCALE GENOMIC DNA]</scope>
    <source>
        <strain evidence="5">ATCC 25078 / DSM 43160 / JCM 3152 / KCC A-0152 / KCTC 9177 / NBRC 13315 / NRRL B-3577 / G-20</strain>
    </source>
</reference>
<evidence type="ECO:0000313" key="4">
    <source>
        <dbReference type="EMBL" id="ADB75250.1"/>
    </source>
</evidence>
<feature type="domain" description="Winged helix-turn helix" evidence="3">
    <location>
        <begin position="99"/>
        <end position="155"/>
    </location>
</feature>
<dbReference type="InterPro" id="IPR055247">
    <property type="entry name" value="InsJ-like_HTH"/>
</dbReference>
<dbReference type="STRING" id="526225.Gobs_2604"/>
<keyword evidence="5" id="KW-1185">Reference proteome</keyword>
<dbReference type="InterPro" id="IPR036397">
    <property type="entry name" value="RNaseH_sf"/>
</dbReference>
<dbReference type="GO" id="GO:0003676">
    <property type="term" value="F:nucleic acid binding"/>
    <property type="evidence" value="ECO:0007669"/>
    <property type="project" value="InterPro"/>
</dbReference>
<dbReference type="Gene3D" id="3.30.420.10">
    <property type="entry name" value="Ribonuclease H-like superfamily/Ribonuclease H"/>
    <property type="match status" value="1"/>
</dbReference>
<dbReference type="Proteomes" id="UP000001382">
    <property type="component" value="Chromosome"/>
</dbReference>
<evidence type="ECO:0000259" key="3">
    <source>
        <dbReference type="Pfam" id="PF13592"/>
    </source>
</evidence>
<name>D2S5H0_GEOOG</name>
<dbReference type="InterPro" id="IPR025959">
    <property type="entry name" value="Winged_HTH_dom"/>
</dbReference>
<dbReference type="InterPro" id="IPR038717">
    <property type="entry name" value="Tc1-like_DDE_dom"/>
</dbReference>
<dbReference type="KEGG" id="gob:Gobs_2604"/>
<evidence type="ECO:0000313" key="5">
    <source>
        <dbReference type="Proteomes" id="UP000001382"/>
    </source>
</evidence>
<sequence length="350" mass="37831">MREDDGRKLDHQTLEALRLRAAEEVARGVPAAQVGAGLAALGLHRRTIYTWLAAERRGGRQALWAKPVPGRPRKLSDAQLGQLATLVTGTDPRDHGFAVALWTREIVRQLIYQRFGVALTVASVGRTLHALGFSAQRPLYRAEQADPAAVARWKEVEYPAIAAAAKAAGGTVFFIDEAGVRSDYHAGTTWAPVGRTPAVPVTGARFGLNMISAISAKGALRFAVLSGTLTATGSIAFLKRLRHDAERTGVGPVFCVVDNHPAHRAKAVDRYVASTGGALRLYRLPAYSPQLNPDEWVWKNVKHDGVAPAAPKGREQMKAVVAARLRRLQRLPQIVRGFGDPELAYITAAV</sequence>
<dbReference type="eggNOG" id="COG3335">
    <property type="taxonomic scope" value="Bacteria"/>
</dbReference>
<dbReference type="NCBIfam" id="NF033545">
    <property type="entry name" value="transpos_IS630"/>
    <property type="match status" value="1"/>
</dbReference>
<dbReference type="Pfam" id="PF13592">
    <property type="entry name" value="HTH_33"/>
    <property type="match status" value="1"/>
</dbReference>
<protein>
    <submittedName>
        <fullName evidence="4">Transposase</fullName>
    </submittedName>
</protein>
<accession>D2S5H0</accession>
<dbReference type="eggNOG" id="COG3415">
    <property type="taxonomic scope" value="Bacteria"/>
</dbReference>
<evidence type="ECO:0000259" key="2">
    <source>
        <dbReference type="Pfam" id="PF13518"/>
    </source>
</evidence>
<dbReference type="EMBL" id="CP001867">
    <property type="protein sequence ID" value="ADB75250.1"/>
    <property type="molecule type" value="Genomic_DNA"/>
</dbReference>
<proteinExistence type="predicted"/>
<dbReference type="InterPro" id="IPR009057">
    <property type="entry name" value="Homeodomain-like_sf"/>
</dbReference>
<dbReference type="PANTHER" id="PTHR46564">
    <property type="entry name" value="TRANSPOSASE"/>
    <property type="match status" value="1"/>
</dbReference>
<dbReference type="SUPFAM" id="SSF46689">
    <property type="entry name" value="Homeodomain-like"/>
    <property type="match status" value="1"/>
</dbReference>